<evidence type="ECO:0000259" key="2">
    <source>
        <dbReference type="PROSITE" id="PS51857"/>
    </source>
</evidence>
<dbReference type="SMART" id="SM00357">
    <property type="entry name" value="CSP"/>
    <property type="match status" value="1"/>
</dbReference>
<feature type="region of interest" description="Disordered" evidence="1">
    <location>
        <begin position="137"/>
        <end position="172"/>
    </location>
</feature>
<feature type="non-terminal residue" evidence="3">
    <location>
        <position position="1"/>
    </location>
</feature>
<dbReference type="FunFam" id="2.40.50.140:FF:000274">
    <property type="entry name" value="Mitochondrial RNA binding protein"/>
    <property type="match status" value="1"/>
</dbReference>
<organism evidence="3 4">
    <name type="scientific">Stichopus japonicus</name>
    <name type="common">Sea cucumber</name>
    <dbReference type="NCBI Taxonomy" id="307972"/>
    <lineage>
        <taxon>Eukaryota</taxon>
        <taxon>Metazoa</taxon>
        <taxon>Echinodermata</taxon>
        <taxon>Eleutherozoa</taxon>
        <taxon>Echinozoa</taxon>
        <taxon>Holothuroidea</taxon>
        <taxon>Aspidochirotacea</taxon>
        <taxon>Aspidochirotida</taxon>
        <taxon>Stichopodidae</taxon>
        <taxon>Apostichopus</taxon>
    </lineage>
</organism>
<protein>
    <recommendedName>
        <fullName evidence="2">CSD domain-containing protein</fullName>
    </recommendedName>
</protein>
<dbReference type="PROSITE" id="PS51857">
    <property type="entry name" value="CSD_2"/>
    <property type="match status" value="1"/>
</dbReference>
<dbReference type="Gene3D" id="2.40.50.140">
    <property type="entry name" value="Nucleic acid-binding proteins"/>
    <property type="match status" value="1"/>
</dbReference>
<dbReference type="InterPro" id="IPR019844">
    <property type="entry name" value="CSD_CS"/>
</dbReference>
<dbReference type="InterPro" id="IPR011129">
    <property type="entry name" value="CSD"/>
</dbReference>
<dbReference type="Pfam" id="PF00313">
    <property type="entry name" value="CSD"/>
    <property type="match status" value="1"/>
</dbReference>
<dbReference type="GO" id="GO:0003676">
    <property type="term" value="F:nucleic acid binding"/>
    <property type="evidence" value="ECO:0007669"/>
    <property type="project" value="InterPro"/>
</dbReference>
<reference evidence="3 4" key="1">
    <citation type="journal article" date="2017" name="PLoS Biol.">
        <title>The sea cucumber genome provides insights into morphological evolution and visceral regeneration.</title>
        <authorList>
            <person name="Zhang X."/>
            <person name="Sun L."/>
            <person name="Yuan J."/>
            <person name="Sun Y."/>
            <person name="Gao Y."/>
            <person name="Zhang L."/>
            <person name="Li S."/>
            <person name="Dai H."/>
            <person name="Hamel J.F."/>
            <person name="Liu C."/>
            <person name="Yu Y."/>
            <person name="Liu S."/>
            <person name="Lin W."/>
            <person name="Guo K."/>
            <person name="Jin S."/>
            <person name="Xu P."/>
            <person name="Storey K.B."/>
            <person name="Huan P."/>
            <person name="Zhang T."/>
            <person name="Zhou Y."/>
            <person name="Zhang J."/>
            <person name="Lin C."/>
            <person name="Li X."/>
            <person name="Xing L."/>
            <person name="Huo D."/>
            <person name="Sun M."/>
            <person name="Wang L."/>
            <person name="Mercier A."/>
            <person name="Li F."/>
            <person name="Yang H."/>
            <person name="Xiang J."/>
        </authorList>
    </citation>
    <scope>NUCLEOTIDE SEQUENCE [LARGE SCALE GENOMIC DNA]</scope>
    <source>
        <strain evidence="3">Shaxun</strain>
        <tissue evidence="3">Muscle</tissue>
    </source>
</reference>
<dbReference type="CDD" id="cd04458">
    <property type="entry name" value="CSP_CDS"/>
    <property type="match status" value="1"/>
</dbReference>
<keyword evidence="4" id="KW-1185">Reference proteome</keyword>
<proteinExistence type="predicted"/>
<feature type="domain" description="CSD" evidence="2">
    <location>
        <begin position="2"/>
        <end position="71"/>
    </location>
</feature>
<comment type="caution">
    <text evidence="3">The sequence shown here is derived from an EMBL/GenBank/DDBJ whole genome shotgun (WGS) entry which is preliminary data.</text>
</comment>
<evidence type="ECO:0000313" key="3">
    <source>
        <dbReference type="EMBL" id="PIK34277.1"/>
    </source>
</evidence>
<dbReference type="AlphaFoldDB" id="A0A2G8JEV3"/>
<dbReference type="PANTHER" id="PTHR11544">
    <property type="entry name" value="COLD SHOCK DOMAIN CONTAINING PROTEINS"/>
    <property type="match status" value="1"/>
</dbReference>
<dbReference type="Proteomes" id="UP000230750">
    <property type="component" value="Unassembled WGS sequence"/>
</dbReference>
<feature type="compositionally biased region" description="Basic residues" evidence="1">
    <location>
        <begin position="212"/>
        <end position="223"/>
    </location>
</feature>
<feature type="compositionally biased region" description="Polar residues" evidence="1">
    <location>
        <begin position="230"/>
        <end position="243"/>
    </location>
</feature>
<dbReference type="PRINTS" id="PR00050">
    <property type="entry name" value="COLDSHOCK"/>
</dbReference>
<feature type="region of interest" description="Disordered" evidence="1">
    <location>
        <begin position="66"/>
        <end position="111"/>
    </location>
</feature>
<feature type="compositionally biased region" description="Basic residues" evidence="1">
    <location>
        <begin position="89"/>
        <end position="101"/>
    </location>
</feature>
<dbReference type="EMBL" id="MRZV01002227">
    <property type="protein sequence ID" value="PIK34277.1"/>
    <property type="molecule type" value="Genomic_DNA"/>
</dbReference>
<evidence type="ECO:0000256" key="1">
    <source>
        <dbReference type="SAM" id="MobiDB-lite"/>
    </source>
</evidence>
<dbReference type="STRING" id="307972.A0A2G8JEV3"/>
<sequence length="265" mass="29480">VKVSGVVKWFNVKNGYGFICRDDTQEDVFVHQTAILKNNPKKLRRSVGEGEALEFDVVQGIKGTEANNVTGPEGVPVQGSKYAPDRSRFRGGRFRNRRGGRRPLGPKQVGEGSDGQYLRIFNIYERLTRSEGIGRCSSTEWEEGNERGDNNNKDGGQGVTEGDAIAPVDQETNKMERYRKMIIRAMVRAHVAAVVHTVIVTAIVTTDPVREKRTKRTGRRMANKARMSARLSTKIPSSTTSYPQRGGKALHDSRFLGDSANMNKK</sequence>
<gene>
    <name evidence="3" type="ORF">BSL78_28902</name>
</gene>
<dbReference type="InterPro" id="IPR012340">
    <property type="entry name" value="NA-bd_OB-fold"/>
</dbReference>
<dbReference type="InterPro" id="IPR050181">
    <property type="entry name" value="Cold_shock_domain"/>
</dbReference>
<dbReference type="OrthoDB" id="203339at2759"/>
<name>A0A2G8JEV3_STIJA</name>
<dbReference type="PROSITE" id="PS00352">
    <property type="entry name" value="CSD_1"/>
    <property type="match status" value="1"/>
</dbReference>
<feature type="region of interest" description="Disordered" evidence="1">
    <location>
        <begin position="210"/>
        <end position="265"/>
    </location>
</feature>
<evidence type="ECO:0000313" key="4">
    <source>
        <dbReference type="Proteomes" id="UP000230750"/>
    </source>
</evidence>
<dbReference type="InterPro" id="IPR002059">
    <property type="entry name" value="CSP_DNA-bd"/>
</dbReference>
<dbReference type="SUPFAM" id="SSF50249">
    <property type="entry name" value="Nucleic acid-binding proteins"/>
    <property type="match status" value="1"/>
</dbReference>
<accession>A0A2G8JEV3</accession>